<keyword evidence="2" id="KW-1185">Reference proteome</keyword>
<accession>A0ACC4CHX1</accession>
<gene>
    <name evidence="1" type="ORF">D5086_008854</name>
</gene>
<name>A0ACC4CHX1_POPAL</name>
<dbReference type="Proteomes" id="UP000309997">
    <property type="component" value="Unassembled WGS sequence"/>
</dbReference>
<comment type="caution">
    <text evidence="1">The sequence shown here is derived from an EMBL/GenBank/DDBJ whole genome shotgun (WGS) entry which is preliminary data.</text>
</comment>
<evidence type="ECO:0000313" key="2">
    <source>
        <dbReference type="Proteomes" id="UP000309997"/>
    </source>
</evidence>
<proteinExistence type="predicted"/>
<dbReference type="EMBL" id="RCHU02000004">
    <property type="protein sequence ID" value="KAL3597217.1"/>
    <property type="molecule type" value="Genomic_DNA"/>
</dbReference>
<protein>
    <submittedName>
        <fullName evidence="1">Uncharacterized protein</fullName>
    </submittedName>
</protein>
<organism evidence="1 2">
    <name type="scientific">Populus alba</name>
    <name type="common">White poplar</name>
    <dbReference type="NCBI Taxonomy" id="43335"/>
    <lineage>
        <taxon>Eukaryota</taxon>
        <taxon>Viridiplantae</taxon>
        <taxon>Streptophyta</taxon>
        <taxon>Embryophyta</taxon>
        <taxon>Tracheophyta</taxon>
        <taxon>Spermatophyta</taxon>
        <taxon>Magnoliopsida</taxon>
        <taxon>eudicotyledons</taxon>
        <taxon>Gunneridae</taxon>
        <taxon>Pentapetalae</taxon>
        <taxon>rosids</taxon>
        <taxon>fabids</taxon>
        <taxon>Malpighiales</taxon>
        <taxon>Salicaceae</taxon>
        <taxon>Saliceae</taxon>
        <taxon>Populus</taxon>
    </lineage>
</organism>
<reference evidence="1 2" key="1">
    <citation type="journal article" date="2024" name="Plant Biotechnol. J.">
        <title>Genome and CRISPR/Cas9 system of a widespread forest tree (Populus alba) in the world.</title>
        <authorList>
            <person name="Liu Y.J."/>
            <person name="Jiang P.F."/>
            <person name="Han X.M."/>
            <person name="Li X.Y."/>
            <person name="Wang H.M."/>
            <person name="Wang Y.J."/>
            <person name="Wang X.X."/>
            <person name="Zeng Q.Y."/>
        </authorList>
    </citation>
    <scope>NUCLEOTIDE SEQUENCE [LARGE SCALE GENOMIC DNA]</scope>
    <source>
        <strain evidence="2">cv. PAL-ZL1</strain>
    </source>
</reference>
<evidence type="ECO:0000313" key="1">
    <source>
        <dbReference type="EMBL" id="KAL3597217.1"/>
    </source>
</evidence>
<sequence length="82" mass="8912">MKLWLGCLYSHSKHFDTASSEAPLFLTSTIIGPMQYKGGVKPFGTQAPQQDGRDQVGVRASERSLLGGSPGKCKRESVGRSW</sequence>